<dbReference type="Proteomes" id="UP001165082">
    <property type="component" value="Unassembled WGS sequence"/>
</dbReference>
<evidence type="ECO:0000259" key="5">
    <source>
        <dbReference type="PROSITE" id="PS50003"/>
    </source>
</evidence>
<evidence type="ECO:0000256" key="2">
    <source>
        <dbReference type="ARBA" id="ARBA00022771"/>
    </source>
</evidence>
<feature type="domain" description="PH" evidence="5">
    <location>
        <begin position="136"/>
        <end position="246"/>
    </location>
</feature>
<keyword evidence="2 4" id="KW-0863">Zinc-finger</keyword>
<dbReference type="CDD" id="cd08204">
    <property type="entry name" value="ArfGap"/>
    <property type="match status" value="1"/>
</dbReference>
<evidence type="ECO:0000313" key="8">
    <source>
        <dbReference type="Proteomes" id="UP001165082"/>
    </source>
</evidence>
<evidence type="ECO:0000259" key="6">
    <source>
        <dbReference type="PROSITE" id="PS50115"/>
    </source>
</evidence>
<sequence>MGVTEIQKVTGNKVCVDCDNRNPDWASINLGVLMCLECSGSHRHIGVHISQVRSLKLDTECWQGEMLEFMCSVGNAAFNRSWEKDVPPWVVHPEEYPYMTFVREHYISQKYLYRKFLRKEVGDERVSGTFTDDIFRGLDCGLVQKKSANNHLTPWQARYLKFHTKNGQAVLAYYKDSNYSKAQGEIQLAGSSAGLVDQGECDKDHRYSFSIETSADSEHQGRVFLFSTEQAKDALTWVESIRRHSGQVSERSSKVQATPIMAGMELQRLQLKGAAAQIMESEGVTCSGEILQREAYSYGRWYKRWAAITETALFIFMEEGGQCFCAIPLRGAHLDKYIVNANRDEKMLDGSFGVLCALSHVAFDAKDRKEEWIKAIEEGITTITIGR</sequence>
<dbReference type="InterPro" id="IPR038508">
    <property type="entry name" value="ArfGAP_dom_sf"/>
</dbReference>
<dbReference type="OrthoDB" id="73919at2759"/>
<evidence type="ECO:0000256" key="3">
    <source>
        <dbReference type="ARBA" id="ARBA00022833"/>
    </source>
</evidence>
<dbReference type="Pfam" id="PF01412">
    <property type="entry name" value="ArfGap"/>
    <property type="match status" value="1"/>
</dbReference>
<dbReference type="AlphaFoldDB" id="A0A9W7CGE5"/>
<dbReference type="SUPFAM" id="SSF50729">
    <property type="entry name" value="PH domain-like"/>
    <property type="match status" value="2"/>
</dbReference>
<evidence type="ECO:0000256" key="1">
    <source>
        <dbReference type="ARBA" id="ARBA00022723"/>
    </source>
</evidence>
<evidence type="ECO:0000313" key="7">
    <source>
        <dbReference type="EMBL" id="GMI04184.1"/>
    </source>
</evidence>
<keyword evidence="8" id="KW-1185">Reference proteome</keyword>
<gene>
    <name evidence="7" type="ORF">TrRE_jg10341</name>
</gene>
<dbReference type="Gene3D" id="1.10.220.150">
    <property type="entry name" value="Arf GTPase activating protein"/>
    <property type="match status" value="1"/>
</dbReference>
<dbReference type="PROSITE" id="PS50003">
    <property type="entry name" value="PH_DOMAIN"/>
    <property type="match status" value="2"/>
</dbReference>
<dbReference type="GO" id="GO:0008270">
    <property type="term" value="F:zinc ion binding"/>
    <property type="evidence" value="ECO:0007669"/>
    <property type="project" value="UniProtKB-KW"/>
</dbReference>
<dbReference type="InterPro" id="IPR011993">
    <property type="entry name" value="PH-like_dom_sf"/>
</dbReference>
<dbReference type="PANTHER" id="PTHR23180">
    <property type="entry name" value="CENTAURIN/ARF"/>
    <property type="match status" value="1"/>
</dbReference>
<name>A0A9W7CGE5_9STRA</name>
<dbReference type="SUPFAM" id="SSF57863">
    <property type="entry name" value="ArfGap/RecO-like zinc finger"/>
    <property type="match status" value="1"/>
</dbReference>
<dbReference type="Gene3D" id="2.30.29.30">
    <property type="entry name" value="Pleckstrin-homology domain (PH domain)/Phosphotyrosine-binding domain (PTB)"/>
    <property type="match status" value="1"/>
</dbReference>
<dbReference type="InterPro" id="IPR037278">
    <property type="entry name" value="ARFGAP/RecO"/>
</dbReference>
<feature type="domain" description="Arf-GAP" evidence="6">
    <location>
        <begin position="1"/>
        <end position="124"/>
    </location>
</feature>
<dbReference type="PANTHER" id="PTHR23180:SF160">
    <property type="entry name" value="ADP-RIBOSYLATION FACTOR GTPASE-ACTIVATING PROTEIN EFFECTOR PROTEIN 1"/>
    <property type="match status" value="1"/>
</dbReference>
<dbReference type="InterPro" id="IPR045258">
    <property type="entry name" value="ACAP1/2/3-like"/>
</dbReference>
<dbReference type="Pfam" id="PF00169">
    <property type="entry name" value="PH"/>
    <property type="match status" value="1"/>
</dbReference>
<dbReference type="EMBL" id="BRXZ01000066">
    <property type="protein sequence ID" value="GMI04184.1"/>
    <property type="molecule type" value="Genomic_DNA"/>
</dbReference>
<comment type="caution">
    <text evidence="7">The sequence shown here is derived from an EMBL/GenBank/DDBJ whole genome shotgun (WGS) entry which is preliminary data.</text>
</comment>
<dbReference type="GO" id="GO:0005096">
    <property type="term" value="F:GTPase activator activity"/>
    <property type="evidence" value="ECO:0007669"/>
    <property type="project" value="InterPro"/>
</dbReference>
<dbReference type="PRINTS" id="PR00405">
    <property type="entry name" value="REVINTRACTNG"/>
</dbReference>
<dbReference type="PROSITE" id="PS50115">
    <property type="entry name" value="ARFGAP"/>
    <property type="match status" value="1"/>
</dbReference>
<reference evidence="7" key="1">
    <citation type="submission" date="2022-07" db="EMBL/GenBank/DDBJ databases">
        <title>Genome analysis of Parmales, a sister group of diatoms, reveals the evolutionary specialization of diatoms from phago-mixotrophs to photoautotrophs.</title>
        <authorList>
            <person name="Ban H."/>
            <person name="Sato S."/>
            <person name="Yoshikawa S."/>
            <person name="Kazumasa Y."/>
            <person name="Nakamura Y."/>
            <person name="Ichinomiya M."/>
            <person name="Saitoh K."/>
            <person name="Sato N."/>
            <person name="Blanc-Mathieu R."/>
            <person name="Endo H."/>
            <person name="Kuwata A."/>
            <person name="Ogata H."/>
        </authorList>
    </citation>
    <scope>NUCLEOTIDE SEQUENCE</scope>
</reference>
<dbReference type="SMART" id="SM00233">
    <property type="entry name" value="PH"/>
    <property type="match status" value="2"/>
</dbReference>
<accession>A0A9W7CGE5</accession>
<keyword evidence="1" id="KW-0479">Metal-binding</keyword>
<proteinExistence type="predicted"/>
<protein>
    <submittedName>
        <fullName evidence="7">Uncharacterized protein</fullName>
    </submittedName>
</protein>
<feature type="domain" description="PH" evidence="5">
    <location>
        <begin position="283"/>
        <end position="381"/>
    </location>
</feature>
<dbReference type="SMART" id="SM00105">
    <property type="entry name" value="ArfGap"/>
    <property type="match status" value="1"/>
</dbReference>
<keyword evidence="3" id="KW-0862">Zinc</keyword>
<dbReference type="InterPro" id="IPR001849">
    <property type="entry name" value="PH_domain"/>
</dbReference>
<evidence type="ECO:0000256" key="4">
    <source>
        <dbReference type="PROSITE-ProRule" id="PRU00288"/>
    </source>
</evidence>
<dbReference type="InterPro" id="IPR001164">
    <property type="entry name" value="ArfGAP_dom"/>
</dbReference>
<organism evidence="7 8">
    <name type="scientific">Triparma retinervis</name>
    <dbReference type="NCBI Taxonomy" id="2557542"/>
    <lineage>
        <taxon>Eukaryota</taxon>
        <taxon>Sar</taxon>
        <taxon>Stramenopiles</taxon>
        <taxon>Ochrophyta</taxon>
        <taxon>Bolidophyceae</taxon>
        <taxon>Parmales</taxon>
        <taxon>Triparmaceae</taxon>
        <taxon>Triparma</taxon>
    </lineage>
</organism>